<dbReference type="AlphaFoldDB" id="A0A176WIJ3"/>
<keyword evidence="2" id="KW-1185">Reference proteome</keyword>
<evidence type="ECO:0000313" key="1">
    <source>
        <dbReference type="EMBL" id="OAE32869.1"/>
    </source>
</evidence>
<dbReference type="EMBL" id="LVLJ01000721">
    <property type="protein sequence ID" value="OAE32869.1"/>
    <property type="molecule type" value="Genomic_DNA"/>
</dbReference>
<comment type="caution">
    <text evidence="1">The sequence shown here is derived from an EMBL/GenBank/DDBJ whole genome shotgun (WGS) entry which is preliminary data.</text>
</comment>
<evidence type="ECO:0000313" key="2">
    <source>
        <dbReference type="Proteomes" id="UP000077202"/>
    </source>
</evidence>
<accession>A0A176WIJ3</accession>
<dbReference type="Proteomes" id="UP000077202">
    <property type="component" value="Unassembled WGS sequence"/>
</dbReference>
<name>A0A176WIJ3_MARPO</name>
<protein>
    <submittedName>
        <fullName evidence="1">Uncharacterized protein</fullName>
    </submittedName>
</protein>
<proteinExistence type="predicted"/>
<sequence length="396" mass="44953">MTRPKKDAVPKLIPLRVPDVELRKYRRELIKMRLDFLLWDWNCVLATICKEMINKNRLEGTDLRVNPMLWTFKHWTRVLGSCEGKDGDYTFEKESVKVTQAEEFTFAPLFKNPRSSSNERRTMEYCDSKSRAMATTAGSAKRQKVAEASGEGRRLEACMAETEVTWWKTSKRHARPKKKANRKVVISESSECSVAMMEGDASTTDEDRREEVAAQVGGTVVESPEILSPQATKEVVRPEAEMKSSEQEPKELVVTFPDFLQDNVVPLLKYLNGKREKYTISKEEREEHLRTKEMECEVLLLNLAKEKEFRAEDYGAVRDVANKSESGGIGVSSTEGGDDRQFASAGLSKIPHLKLRVSDSDVSSVHEAIRILSKFESGYSVQWAENVQSGKFPLEI</sequence>
<gene>
    <name evidence="1" type="ORF">AXG93_955s1070</name>
</gene>
<reference evidence="1" key="1">
    <citation type="submission" date="2016-03" db="EMBL/GenBank/DDBJ databases">
        <title>Mechanisms controlling the formation of the plant cell surface in tip-growing cells are functionally conserved among land plants.</title>
        <authorList>
            <person name="Honkanen S."/>
            <person name="Jones V.A."/>
            <person name="Morieri G."/>
            <person name="Champion C."/>
            <person name="Hetherington A.J."/>
            <person name="Kelly S."/>
            <person name="Saint-Marcoux D."/>
            <person name="Proust H."/>
            <person name="Prescott H."/>
            <person name="Dolan L."/>
        </authorList>
    </citation>
    <scope>NUCLEOTIDE SEQUENCE [LARGE SCALE GENOMIC DNA]</scope>
    <source>
        <tissue evidence="1">Whole gametophyte</tissue>
    </source>
</reference>
<organism evidence="1 2">
    <name type="scientific">Marchantia polymorpha subsp. ruderalis</name>
    <dbReference type="NCBI Taxonomy" id="1480154"/>
    <lineage>
        <taxon>Eukaryota</taxon>
        <taxon>Viridiplantae</taxon>
        <taxon>Streptophyta</taxon>
        <taxon>Embryophyta</taxon>
        <taxon>Marchantiophyta</taxon>
        <taxon>Marchantiopsida</taxon>
        <taxon>Marchantiidae</taxon>
        <taxon>Marchantiales</taxon>
        <taxon>Marchantiaceae</taxon>
        <taxon>Marchantia</taxon>
    </lineage>
</organism>